<reference evidence="5" key="1">
    <citation type="submission" date="2025-08" db="UniProtKB">
        <authorList>
            <consortium name="RefSeq"/>
        </authorList>
    </citation>
    <scope>IDENTIFICATION</scope>
    <source>
        <tissue evidence="5">Gonads</tissue>
    </source>
</reference>
<evidence type="ECO:0000256" key="2">
    <source>
        <dbReference type="ARBA" id="ARBA00035300"/>
    </source>
</evidence>
<dbReference type="OMA" id="GVRCIGM"/>
<dbReference type="OrthoDB" id="6246153at2759"/>
<dbReference type="STRING" id="7574.A0A1S3HLF2"/>
<accession>A0A1S3HLF2</accession>
<proteinExistence type="inferred from homology"/>
<dbReference type="GeneID" id="106155825"/>
<evidence type="ECO:0000313" key="4">
    <source>
        <dbReference type="Proteomes" id="UP000085678"/>
    </source>
</evidence>
<feature type="region of interest" description="Disordered" evidence="3">
    <location>
        <begin position="1"/>
        <end position="20"/>
    </location>
</feature>
<dbReference type="RefSeq" id="XP_013386291.1">
    <property type="nucleotide sequence ID" value="XM_013530837.1"/>
</dbReference>
<evidence type="ECO:0000256" key="1">
    <source>
        <dbReference type="ARBA" id="ARBA00035018"/>
    </source>
</evidence>
<gene>
    <name evidence="5" type="primary">LOC106155825</name>
</gene>
<protein>
    <recommendedName>
        <fullName evidence="2">Adipose-secreted signaling protein</fullName>
    </recommendedName>
</protein>
<dbReference type="Pfam" id="PF15006">
    <property type="entry name" value="DUF4517"/>
    <property type="match status" value="1"/>
</dbReference>
<dbReference type="PANTHER" id="PTHR13287">
    <property type="entry name" value="ADIPOSE-SECRETED SIGNALING PROTEIN"/>
    <property type="match status" value="1"/>
</dbReference>
<keyword evidence="4" id="KW-1185">Reference proteome</keyword>
<dbReference type="AlphaFoldDB" id="A0A1S3HLF2"/>
<dbReference type="Proteomes" id="UP000085678">
    <property type="component" value="Unplaced"/>
</dbReference>
<organism evidence="4 5">
    <name type="scientific">Lingula anatina</name>
    <name type="common">Brachiopod</name>
    <name type="synonym">Lingula unguis</name>
    <dbReference type="NCBI Taxonomy" id="7574"/>
    <lineage>
        <taxon>Eukaryota</taxon>
        <taxon>Metazoa</taxon>
        <taxon>Spiralia</taxon>
        <taxon>Lophotrochozoa</taxon>
        <taxon>Brachiopoda</taxon>
        <taxon>Linguliformea</taxon>
        <taxon>Lingulata</taxon>
        <taxon>Lingulida</taxon>
        <taxon>Linguloidea</taxon>
        <taxon>Lingulidae</taxon>
        <taxon>Lingula</taxon>
    </lineage>
</organism>
<dbReference type="KEGG" id="lak:106155825"/>
<dbReference type="FunCoup" id="A0A1S3HLF2">
    <property type="interactions" value="981"/>
</dbReference>
<sequence>MEFKHHHGGYPSHQPGGHVHFPQEQVVQHDSEIVICPEGDRTLGVHLGFLQHRHHYEVAFTIQDDLGEDVDIEPSLHARILEVMPSETEFPGHTVAVDLAAHKEKLMQEKITLRSRNDKNKAITLVLHARVLGRGKGTPALRNGIKCTGIDADEESEASDWMGFD</sequence>
<comment type="similarity">
    <text evidence="1">Belongs to the ADISSP family.</text>
</comment>
<dbReference type="PANTHER" id="PTHR13287:SF2">
    <property type="entry name" value="ADIPOSE-SECRETED SIGNALING PROTEIN"/>
    <property type="match status" value="1"/>
</dbReference>
<dbReference type="InterPro" id="IPR026794">
    <property type="entry name" value="ADISSP"/>
</dbReference>
<evidence type="ECO:0000313" key="5">
    <source>
        <dbReference type="RefSeq" id="XP_013386291.1"/>
    </source>
</evidence>
<dbReference type="InParanoid" id="A0A1S3HLF2"/>
<evidence type="ECO:0000256" key="3">
    <source>
        <dbReference type="SAM" id="MobiDB-lite"/>
    </source>
</evidence>
<name>A0A1S3HLF2_LINAN</name>